<dbReference type="OrthoDB" id="6710246at2"/>
<organism evidence="2 3">
    <name type="scientific">Pseudomonas fluorescens</name>
    <dbReference type="NCBI Taxonomy" id="294"/>
    <lineage>
        <taxon>Bacteria</taxon>
        <taxon>Pseudomonadati</taxon>
        <taxon>Pseudomonadota</taxon>
        <taxon>Gammaproteobacteria</taxon>
        <taxon>Pseudomonadales</taxon>
        <taxon>Pseudomonadaceae</taxon>
        <taxon>Pseudomonas</taxon>
    </lineage>
</organism>
<sequence length="181" mass="19874">MLDAPEYLHLAINASQNGDHHAALSYLNTALELEPNNAAVHYFRAAEHAELGLMERAYAEMIEALELDPGMDIARFQLGLLGLQLAKLDEARSTFLTLQDTSQDMSLREFSSAYLELLDERPQNAATRLAQGLIDCSNPALKADMERVLASLSSTPPSTSNLTEPAAFLGAYRNSFETTDE</sequence>
<feature type="repeat" description="TPR" evidence="1">
    <location>
        <begin position="4"/>
        <end position="37"/>
    </location>
</feature>
<evidence type="ECO:0000256" key="1">
    <source>
        <dbReference type="PROSITE-ProRule" id="PRU00339"/>
    </source>
</evidence>
<protein>
    <submittedName>
        <fullName evidence="2">Uncharacterized protein</fullName>
    </submittedName>
</protein>
<accession>A0A0D0PRR7</accession>
<keyword evidence="1" id="KW-0802">TPR repeat</keyword>
<reference evidence="2 3" key="1">
    <citation type="submission" date="2015-01" db="EMBL/GenBank/DDBJ databases">
        <title>Draft Genome Sequence of the Biocontrol and Plant Growth-Promoting Rhizobacteria (PGPR) Pseudomonas fluorescens UM270.</title>
        <authorList>
            <person name="Hernandez-Salmeron J.E."/>
            <person name="Santoyo G."/>
            <person name="Moreno-Hagelsieb G."/>
            <person name="Hernandez-Leon R."/>
        </authorList>
    </citation>
    <scope>NUCLEOTIDE SEQUENCE [LARGE SCALE GENOMIC DNA]</scope>
    <source>
        <strain evidence="2 3">UM270</strain>
    </source>
</reference>
<dbReference type="PATRIC" id="fig|294.124.peg.210"/>
<evidence type="ECO:0000313" key="2">
    <source>
        <dbReference type="EMBL" id="KIQ61308.1"/>
    </source>
</evidence>
<dbReference type="Proteomes" id="UP000032101">
    <property type="component" value="Unassembled WGS sequence"/>
</dbReference>
<dbReference type="Pfam" id="PF13181">
    <property type="entry name" value="TPR_8"/>
    <property type="match status" value="1"/>
</dbReference>
<dbReference type="Gene3D" id="1.25.40.10">
    <property type="entry name" value="Tetratricopeptide repeat domain"/>
    <property type="match status" value="1"/>
</dbReference>
<gene>
    <name evidence="2" type="ORF">RL74_01035</name>
</gene>
<dbReference type="EMBL" id="JXNZ01000005">
    <property type="protein sequence ID" value="KIQ61308.1"/>
    <property type="molecule type" value="Genomic_DNA"/>
</dbReference>
<name>A0A0D0PRR7_PSEFL</name>
<dbReference type="RefSeq" id="WP_042727973.1">
    <property type="nucleotide sequence ID" value="NZ_JXNZ01000005.1"/>
</dbReference>
<dbReference type="AlphaFoldDB" id="A0A0D0PRR7"/>
<dbReference type="InterPro" id="IPR019734">
    <property type="entry name" value="TPR_rpt"/>
</dbReference>
<dbReference type="InterPro" id="IPR011990">
    <property type="entry name" value="TPR-like_helical_dom_sf"/>
</dbReference>
<dbReference type="SUPFAM" id="SSF48452">
    <property type="entry name" value="TPR-like"/>
    <property type="match status" value="1"/>
</dbReference>
<proteinExistence type="predicted"/>
<comment type="caution">
    <text evidence="2">The sequence shown here is derived from an EMBL/GenBank/DDBJ whole genome shotgun (WGS) entry which is preliminary data.</text>
</comment>
<dbReference type="SMART" id="SM00028">
    <property type="entry name" value="TPR"/>
    <property type="match status" value="2"/>
</dbReference>
<evidence type="ECO:0000313" key="3">
    <source>
        <dbReference type="Proteomes" id="UP000032101"/>
    </source>
</evidence>
<dbReference type="PROSITE" id="PS50005">
    <property type="entry name" value="TPR"/>
    <property type="match status" value="1"/>
</dbReference>